<evidence type="ECO:0000313" key="1">
    <source>
        <dbReference type="EMBL" id="JAH57739.1"/>
    </source>
</evidence>
<proteinExistence type="predicted"/>
<organism evidence="1">
    <name type="scientific">Anguilla anguilla</name>
    <name type="common">European freshwater eel</name>
    <name type="synonym">Muraena anguilla</name>
    <dbReference type="NCBI Taxonomy" id="7936"/>
    <lineage>
        <taxon>Eukaryota</taxon>
        <taxon>Metazoa</taxon>
        <taxon>Chordata</taxon>
        <taxon>Craniata</taxon>
        <taxon>Vertebrata</taxon>
        <taxon>Euteleostomi</taxon>
        <taxon>Actinopterygii</taxon>
        <taxon>Neopterygii</taxon>
        <taxon>Teleostei</taxon>
        <taxon>Anguilliformes</taxon>
        <taxon>Anguillidae</taxon>
        <taxon>Anguilla</taxon>
    </lineage>
</organism>
<accession>A0A0E9TVQ8</accession>
<reference evidence="1" key="2">
    <citation type="journal article" date="2015" name="Fish Shellfish Immunol.">
        <title>Early steps in the European eel (Anguilla anguilla)-Vibrio vulnificus interaction in the gills: Role of the RtxA13 toxin.</title>
        <authorList>
            <person name="Callol A."/>
            <person name="Pajuelo D."/>
            <person name="Ebbesson L."/>
            <person name="Teles M."/>
            <person name="MacKenzie S."/>
            <person name="Amaro C."/>
        </authorList>
    </citation>
    <scope>NUCLEOTIDE SEQUENCE</scope>
</reference>
<dbReference type="EMBL" id="GBXM01050838">
    <property type="protein sequence ID" value="JAH57739.1"/>
    <property type="molecule type" value="Transcribed_RNA"/>
</dbReference>
<protein>
    <submittedName>
        <fullName evidence="1">Uncharacterized protein</fullName>
    </submittedName>
</protein>
<dbReference type="AlphaFoldDB" id="A0A0E9TVQ8"/>
<reference evidence="1" key="1">
    <citation type="submission" date="2014-11" db="EMBL/GenBank/DDBJ databases">
        <authorList>
            <person name="Amaro Gonzalez C."/>
        </authorList>
    </citation>
    <scope>NUCLEOTIDE SEQUENCE</scope>
</reference>
<name>A0A0E9TVQ8_ANGAN</name>
<sequence>MQVAWFTVDLHLSNVMKKLRLRLGFLIG</sequence>